<dbReference type="SUPFAM" id="SSF52540">
    <property type="entry name" value="P-loop containing nucleoside triphosphate hydrolases"/>
    <property type="match status" value="1"/>
</dbReference>
<dbReference type="AlphaFoldDB" id="A0A1B1S818"/>
<keyword evidence="3" id="KW-1185">Reference proteome</keyword>
<evidence type="ECO:0000259" key="1">
    <source>
        <dbReference type="Pfam" id="PF20720"/>
    </source>
</evidence>
<dbReference type="RefSeq" id="WP_068960305.1">
    <property type="nucleotide sequence ID" value="NZ_CAJTAP010000045.1"/>
</dbReference>
<dbReference type="InterPro" id="IPR049050">
    <property type="entry name" value="nSTAND3"/>
</dbReference>
<name>A0A1B1S818_9BACT</name>
<dbReference type="Proteomes" id="UP000186351">
    <property type="component" value="Chromosome"/>
</dbReference>
<evidence type="ECO:0000313" key="2">
    <source>
        <dbReference type="EMBL" id="ANU62942.1"/>
    </source>
</evidence>
<dbReference type="Pfam" id="PF20720">
    <property type="entry name" value="nSTAND3"/>
    <property type="match status" value="1"/>
</dbReference>
<dbReference type="STRING" id="1796646.A4V02_03890"/>
<dbReference type="KEGG" id="pary:A4V02_03890"/>
<reference evidence="3" key="1">
    <citation type="submission" date="2016-04" db="EMBL/GenBank/DDBJ databases">
        <title>Complete Genome Sequences of Twelve Strains of a Stable Defined Moderately Diverse Mouse Microbiota 2 (sDMDMm2).</title>
        <authorList>
            <person name="Uchimura Y."/>
            <person name="Wyss M."/>
            <person name="Brugiroux S."/>
            <person name="Limenitakis J.P."/>
            <person name="Stecher B."/>
            <person name="McCoy K.D."/>
            <person name="Macpherson A.J."/>
        </authorList>
    </citation>
    <scope>NUCLEOTIDE SEQUENCE [LARGE SCALE GENOMIC DNA]</scope>
    <source>
        <strain evidence="3">YL27</strain>
    </source>
</reference>
<feature type="domain" description="Novel STAND NTPase 3" evidence="1">
    <location>
        <begin position="200"/>
        <end position="316"/>
    </location>
</feature>
<sequence length="1220" mass="141252">MAILSDIIGPLGQMSAALFQQLGDELLRAIYKPINIESRGTKEGQVKTVKGSPDTVFTMSDGKVLIEYTTQSNRPKNQFVAKLKNDIDSCINIKKTRIPIDEIKEIVLVSNQRIAIDIQDNLRTYLWKQYPDIKLTIFSIDDIATKLRQVPRILQEYLGIVTFPNLVEIDSFIKRFSSTKFSYLTPINNPYFEIDAQPISKGLELLKANDFLIISGEPGMGKTRYAIEIAKAFSDMTGTEAFVIEEKNRNIRETLDNVDKNVSYLFIIDDANRTAIWDEAIEFYEHTLNSNVKFIATVRSYALDSVITKCSNLVKVEQIAMSESPEDLASKILTSFGITNALWHKRINNITGKNIRLAVMCAQIALAGKKYNDLINVEGVYDAYYKPFFERLISDCTDCKLIKVVAIISFYKVVDLEETSLLDQIEHVFGLESSEFKSICRKLDDLECISITDDDIATIEDQNFGTYAFYKCFYVLKELSLSNLIENLHNRRERLRDSIFSVWNCFHKKEVIDFSRSSISDAWKSLSVSIKEEREKCEFLEVFGGAIPALTFLYIKNLIKENKFDDFSHSYVNSDIILSILSNFSHSEESDTATALALIVEFLKSHPNKMESAVKIISEHWIYDDIDYANSYKRETNIIEVLIDLSKESETGFILASCVLPSFLKFSYQYSRIKGRNFVIGRYAVVITDELKTNRKRIWEWINSNIVNLNQSVLLSDLYEDFYEVKSIARKLISAELDFINDCVSKLNITEDFNVCKNLETLRQRIKAIMGKDLLQIDWSKANRHYLLDCQISKVRKQRCNRLYDFERENIAQIIKTKSVTELINFCKDIAHISHYKNIGDDVRISYVIECAFELSQESGFELWQYCIDQGLYFIPTRIISTYYSKGHDLAELVGFIGSQRLNLKSDLLLAYIVIIDNASSLVSASDFCKAIRHHSLEWFTIDGLCNRYFSAESFDNGCRSIMAALIYRIRNAMSIAGSEEFLLKFCKRHQSKTDLVKYAYISAIKSQDKFDYNHKLLKYLLQISPQFWVECCKAFPTFVTKYQIHPYEFIWDIENYSIVIESTLQYYGAMAYFPYSEKENLYSFFCNLKDDTAANFIDDMIYKYCQNSNISSIIFEIISSYMGSFRIRHYITFISSNTNLTDFRQLDLFPHSMTGGDSFAPAIKCRIEFLESLIVEIRKLKDKINYLEHIQYLTEEKESLVREYEFELKRGHKHRLYDL</sequence>
<proteinExistence type="predicted"/>
<organism evidence="2 3">
    <name type="scientific">Muribaculum intestinale</name>
    <dbReference type="NCBI Taxonomy" id="1796646"/>
    <lineage>
        <taxon>Bacteria</taxon>
        <taxon>Pseudomonadati</taxon>
        <taxon>Bacteroidota</taxon>
        <taxon>Bacteroidia</taxon>
        <taxon>Bacteroidales</taxon>
        <taxon>Muribaculaceae</taxon>
        <taxon>Muribaculum</taxon>
    </lineage>
</organism>
<protein>
    <recommendedName>
        <fullName evidence="1">Novel STAND NTPase 3 domain-containing protein</fullName>
    </recommendedName>
</protein>
<dbReference type="InterPro" id="IPR027417">
    <property type="entry name" value="P-loop_NTPase"/>
</dbReference>
<accession>A0A1Z2XDN6</accession>
<gene>
    <name evidence="2" type="ORF">A4V02_03890</name>
</gene>
<dbReference type="OrthoDB" id="9816071at2"/>
<dbReference type="GeneID" id="65535987"/>
<evidence type="ECO:0000313" key="3">
    <source>
        <dbReference type="Proteomes" id="UP000186351"/>
    </source>
</evidence>
<dbReference type="EMBL" id="CP015402">
    <property type="protein sequence ID" value="ANU62942.1"/>
    <property type="molecule type" value="Genomic_DNA"/>
</dbReference>
<accession>A0A1B1S818</accession>